<sequence length="436" mass="48108">MEKASFHVLIIGGGIGGLCLAQGLKKAGISVAVYERDLESNSRLQGYRIHINSYGSRALNACLPPHLYDAFVSTCGKQGNELCFYSEQMEELLTLRVQEEDAVDPITSHKSVSRITLRQVLLAEMEGYVHLGKKFVRYEQQPNGRVTAFFEDGTSATGDLLVGADGGNSRVRQQYLPSAQRVDTGIRAIAGKTPLTEQTRSLLPANTFSVAAPSGLGAFIAIQEFDHRNTSVPSYIGANDPAHSSPSSLLFDNTASYIMWNFIAKKGKYPFQDIDTEKLNGRQLIDLACKMMKGWDTRFHKLVRQADPEAITLLSIQSSVPIKPWKTTQITLLGDAIHSMTPMRGIGANTALRDSELLFQNLKLAHQGKLSLYEAVHSYESEMIQYGFEAVRASMKTAEQSTADNAFGLKMMKTTFKLLNAVPPLKSIVFRNFGKE</sequence>
<keyword evidence="7" id="KW-1185">Reference proteome</keyword>
<reference evidence="6" key="1">
    <citation type="submission" date="2022-04" db="EMBL/GenBank/DDBJ databases">
        <title>Paenibacillus mangrovi sp. nov., a novel endophytic bacterium isolated from bark of Kandelia candel.</title>
        <authorList>
            <person name="Tuo L."/>
        </authorList>
    </citation>
    <scope>NUCLEOTIDE SEQUENCE</scope>
    <source>
        <strain evidence="6">KQZ6P-2</strain>
    </source>
</reference>
<comment type="caution">
    <text evidence="6">The sequence shown here is derived from an EMBL/GenBank/DDBJ whole genome shotgun (WGS) entry which is preliminary data.</text>
</comment>
<dbReference type="Gene3D" id="3.50.50.60">
    <property type="entry name" value="FAD/NAD(P)-binding domain"/>
    <property type="match status" value="1"/>
</dbReference>
<dbReference type="GO" id="GO:0004497">
    <property type="term" value="F:monooxygenase activity"/>
    <property type="evidence" value="ECO:0007669"/>
    <property type="project" value="UniProtKB-KW"/>
</dbReference>
<keyword evidence="2" id="KW-0274">FAD</keyword>
<dbReference type="PRINTS" id="PR00420">
    <property type="entry name" value="RNGMNOXGNASE"/>
</dbReference>
<dbReference type="Pfam" id="PF13450">
    <property type="entry name" value="NAD_binding_8"/>
    <property type="match status" value="1"/>
</dbReference>
<gene>
    <name evidence="6" type="ORF">MUG84_24370</name>
</gene>
<evidence type="ECO:0000259" key="5">
    <source>
        <dbReference type="Pfam" id="PF01494"/>
    </source>
</evidence>
<evidence type="ECO:0000313" key="7">
    <source>
        <dbReference type="Proteomes" id="UP001139347"/>
    </source>
</evidence>
<dbReference type="RefSeq" id="WP_244730226.1">
    <property type="nucleotide sequence ID" value="NZ_JALIRP010000015.1"/>
</dbReference>
<protein>
    <submittedName>
        <fullName evidence="6">FAD-dependent monooxygenase</fullName>
    </submittedName>
</protein>
<keyword evidence="1" id="KW-0285">Flavoprotein</keyword>
<organism evidence="6 7">
    <name type="scientific">Paenibacillus mangrovi</name>
    <dbReference type="NCBI Taxonomy" id="2931978"/>
    <lineage>
        <taxon>Bacteria</taxon>
        <taxon>Bacillati</taxon>
        <taxon>Bacillota</taxon>
        <taxon>Bacilli</taxon>
        <taxon>Bacillales</taxon>
        <taxon>Paenibacillaceae</taxon>
        <taxon>Paenibacillus</taxon>
    </lineage>
</organism>
<dbReference type="InterPro" id="IPR002938">
    <property type="entry name" value="FAD-bd"/>
</dbReference>
<dbReference type="AlphaFoldDB" id="A0A9X2B8R5"/>
<dbReference type="InterPro" id="IPR036188">
    <property type="entry name" value="FAD/NAD-bd_sf"/>
</dbReference>
<evidence type="ECO:0000256" key="3">
    <source>
        <dbReference type="ARBA" id="ARBA00023002"/>
    </source>
</evidence>
<evidence type="ECO:0000256" key="2">
    <source>
        <dbReference type="ARBA" id="ARBA00022827"/>
    </source>
</evidence>
<dbReference type="Pfam" id="PF01494">
    <property type="entry name" value="FAD_binding_3"/>
    <property type="match status" value="1"/>
</dbReference>
<evidence type="ECO:0000313" key="6">
    <source>
        <dbReference type="EMBL" id="MCJ8014823.1"/>
    </source>
</evidence>
<dbReference type="EMBL" id="JALIRP010000015">
    <property type="protein sequence ID" value="MCJ8014823.1"/>
    <property type="molecule type" value="Genomic_DNA"/>
</dbReference>
<dbReference type="SUPFAM" id="SSF51905">
    <property type="entry name" value="FAD/NAD(P)-binding domain"/>
    <property type="match status" value="1"/>
</dbReference>
<feature type="domain" description="FAD-binding" evidence="5">
    <location>
        <begin position="308"/>
        <end position="386"/>
    </location>
</feature>
<dbReference type="PANTHER" id="PTHR47178">
    <property type="entry name" value="MONOOXYGENASE, FAD-BINDING"/>
    <property type="match status" value="1"/>
</dbReference>
<keyword evidence="3" id="KW-0560">Oxidoreductase</keyword>
<dbReference type="PANTHER" id="PTHR47178:SF5">
    <property type="entry name" value="FAD-BINDING DOMAIN-CONTAINING PROTEIN"/>
    <property type="match status" value="1"/>
</dbReference>
<proteinExistence type="predicted"/>
<dbReference type="Proteomes" id="UP001139347">
    <property type="component" value="Unassembled WGS sequence"/>
</dbReference>
<accession>A0A9X2B8R5</accession>
<evidence type="ECO:0000256" key="4">
    <source>
        <dbReference type="ARBA" id="ARBA00023033"/>
    </source>
</evidence>
<evidence type="ECO:0000256" key="1">
    <source>
        <dbReference type="ARBA" id="ARBA00022630"/>
    </source>
</evidence>
<keyword evidence="4 6" id="KW-0503">Monooxygenase</keyword>
<dbReference type="GO" id="GO:0071949">
    <property type="term" value="F:FAD binding"/>
    <property type="evidence" value="ECO:0007669"/>
    <property type="project" value="InterPro"/>
</dbReference>
<name>A0A9X2B8R5_9BACL</name>